<keyword evidence="6" id="KW-0067">ATP-binding</keyword>
<evidence type="ECO:0000256" key="8">
    <source>
        <dbReference type="ARBA" id="ARBA00048679"/>
    </source>
</evidence>
<evidence type="ECO:0000256" key="7">
    <source>
        <dbReference type="ARBA" id="ARBA00047899"/>
    </source>
</evidence>
<dbReference type="InterPro" id="IPR000719">
    <property type="entry name" value="Prot_kinase_dom"/>
</dbReference>
<keyword evidence="4" id="KW-0547">Nucleotide-binding</keyword>
<dbReference type="InterPro" id="IPR011990">
    <property type="entry name" value="TPR-like_helical_dom_sf"/>
</dbReference>
<evidence type="ECO:0000256" key="6">
    <source>
        <dbReference type="ARBA" id="ARBA00022840"/>
    </source>
</evidence>
<sequence>MQINKYKIVKSLKKTSKWELFLARHVEDKFHVKIRIFNHTLTSSEQSRNKLIKALEYFYLMRNKYLISILEYGFLDKNVVYEIIEHLDYLNLREIINKAHRIPQEIAAIIMQELLNGLHQAHSRGIYHGYLNPHLVVTSTTGIVKIQDFAYAENDPSYHHFLCADSLHGNMYYAPEHILQKPLDKRTDFFLLGILSYEMLTGKHPFWVADKPWDMHKILSDNQEPLFATLPHINPVLERIIEKLLHKIPDERYEDSEIILQEMEPYIKLLGDMRSYEILSAYFIDPKVSTEQIEHNYFLELYEQARTHFYSKHYTKALFMFEILNRQADKFEGVDVYINDIKEKKGYLPQNENVLKLIEELKNKLAHEPGNISLMLKLSNLYREIGNYIDSVYYSKKILQVEKTNEQALENISDFIKIESRDYETPSHFSSALAQSAQSEDEEIYEEFPLHRKLLVAVLLLAVIILGMSRYGWIDFSSLVAEVSASSYTENADVLANSDIIKLEGLLLQTRAEEKMKPIIRKLFQLSEMNLSKEKKCEVTGLLVKAYARIDNTDKSFIYFNKLKRMCKDFAMLKTVYMEYGRALEKNEKYPEALDVYLELLLNATQEDKNYKIIEHKVKELQKNILLTLSATPEKKI</sequence>
<dbReference type="InterPro" id="IPR011009">
    <property type="entry name" value="Kinase-like_dom_sf"/>
</dbReference>
<dbReference type="EMBL" id="MFGW01000180">
    <property type="protein sequence ID" value="OGF62402.1"/>
    <property type="molecule type" value="Genomic_DNA"/>
</dbReference>
<evidence type="ECO:0000256" key="2">
    <source>
        <dbReference type="ARBA" id="ARBA00022527"/>
    </source>
</evidence>
<evidence type="ECO:0000313" key="10">
    <source>
        <dbReference type="EMBL" id="OGF62402.1"/>
    </source>
</evidence>
<feature type="domain" description="Protein kinase" evidence="9">
    <location>
        <begin position="6"/>
        <end position="267"/>
    </location>
</feature>
<dbReference type="SMART" id="SM00220">
    <property type="entry name" value="S_TKc"/>
    <property type="match status" value="1"/>
</dbReference>
<dbReference type="InterPro" id="IPR053235">
    <property type="entry name" value="Ser_Thr_kinase"/>
</dbReference>
<proteinExistence type="predicted"/>
<dbReference type="AlphaFoldDB" id="A0A1F5VG34"/>
<dbReference type="SUPFAM" id="SSF48452">
    <property type="entry name" value="TPR-like"/>
    <property type="match status" value="1"/>
</dbReference>
<comment type="caution">
    <text evidence="10">The sequence shown here is derived from an EMBL/GenBank/DDBJ whole genome shotgun (WGS) entry which is preliminary data.</text>
</comment>
<comment type="catalytic activity">
    <reaction evidence="8">
        <text>L-seryl-[protein] + ATP = O-phospho-L-seryl-[protein] + ADP + H(+)</text>
        <dbReference type="Rhea" id="RHEA:17989"/>
        <dbReference type="Rhea" id="RHEA-COMP:9863"/>
        <dbReference type="Rhea" id="RHEA-COMP:11604"/>
        <dbReference type="ChEBI" id="CHEBI:15378"/>
        <dbReference type="ChEBI" id="CHEBI:29999"/>
        <dbReference type="ChEBI" id="CHEBI:30616"/>
        <dbReference type="ChEBI" id="CHEBI:83421"/>
        <dbReference type="ChEBI" id="CHEBI:456216"/>
        <dbReference type="EC" id="2.7.11.1"/>
    </reaction>
</comment>
<comment type="catalytic activity">
    <reaction evidence="7">
        <text>L-threonyl-[protein] + ATP = O-phospho-L-threonyl-[protein] + ADP + H(+)</text>
        <dbReference type="Rhea" id="RHEA:46608"/>
        <dbReference type="Rhea" id="RHEA-COMP:11060"/>
        <dbReference type="Rhea" id="RHEA-COMP:11605"/>
        <dbReference type="ChEBI" id="CHEBI:15378"/>
        <dbReference type="ChEBI" id="CHEBI:30013"/>
        <dbReference type="ChEBI" id="CHEBI:30616"/>
        <dbReference type="ChEBI" id="CHEBI:61977"/>
        <dbReference type="ChEBI" id="CHEBI:456216"/>
        <dbReference type="EC" id="2.7.11.1"/>
    </reaction>
</comment>
<dbReference type="EC" id="2.7.11.1" evidence="1"/>
<evidence type="ECO:0000256" key="5">
    <source>
        <dbReference type="ARBA" id="ARBA00022777"/>
    </source>
</evidence>
<dbReference type="PROSITE" id="PS50011">
    <property type="entry name" value="PROTEIN_KINASE_DOM"/>
    <property type="match status" value="1"/>
</dbReference>
<reference evidence="10 11" key="1">
    <citation type="journal article" date="2016" name="Nat. Commun.">
        <title>Thousands of microbial genomes shed light on interconnected biogeochemical processes in an aquifer system.</title>
        <authorList>
            <person name="Anantharaman K."/>
            <person name="Brown C.T."/>
            <person name="Hug L.A."/>
            <person name="Sharon I."/>
            <person name="Castelle C.J."/>
            <person name="Probst A.J."/>
            <person name="Thomas B.C."/>
            <person name="Singh A."/>
            <person name="Wilkins M.J."/>
            <person name="Karaoz U."/>
            <person name="Brodie E.L."/>
            <person name="Williams K.H."/>
            <person name="Hubbard S.S."/>
            <person name="Banfield J.F."/>
        </authorList>
    </citation>
    <scope>NUCLEOTIDE SEQUENCE [LARGE SCALE GENOMIC DNA]</scope>
</reference>
<evidence type="ECO:0000259" key="9">
    <source>
        <dbReference type="PROSITE" id="PS50011"/>
    </source>
</evidence>
<dbReference type="Proteomes" id="UP000178943">
    <property type="component" value="Unassembled WGS sequence"/>
</dbReference>
<dbReference type="SUPFAM" id="SSF56112">
    <property type="entry name" value="Protein kinase-like (PK-like)"/>
    <property type="match status" value="1"/>
</dbReference>
<name>A0A1F5VG34_9BACT</name>
<dbReference type="GO" id="GO:0005737">
    <property type="term" value="C:cytoplasm"/>
    <property type="evidence" value="ECO:0007669"/>
    <property type="project" value="TreeGrafter"/>
</dbReference>
<evidence type="ECO:0000256" key="3">
    <source>
        <dbReference type="ARBA" id="ARBA00022679"/>
    </source>
</evidence>
<dbReference type="PANTHER" id="PTHR24361:SF433">
    <property type="entry name" value="PROTEIN KINASE DOMAIN-CONTAINING PROTEIN"/>
    <property type="match status" value="1"/>
</dbReference>
<keyword evidence="2" id="KW-0723">Serine/threonine-protein kinase</keyword>
<keyword evidence="5" id="KW-0418">Kinase</keyword>
<dbReference type="Gene3D" id="3.30.200.20">
    <property type="entry name" value="Phosphorylase Kinase, domain 1"/>
    <property type="match status" value="1"/>
</dbReference>
<keyword evidence="3" id="KW-0808">Transferase</keyword>
<dbReference type="Gene3D" id="1.25.40.10">
    <property type="entry name" value="Tetratricopeptide repeat domain"/>
    <property type="match status" value="1"/>
</dbReference>
<dbReference type="Pfam" id="PF00069">
    <property type="entry name" value="Pkinase"/>
    <property type="match status" value="1"/>
</dbReference>
<dbReference type="STRING" id="1817863.A2Y62_17290"/>
<dbReference type="PANTHER" id="PTHR24361">
    <property type="entry name" value="MITOGEN-ACTIVATED KINASE KINASE KINASE"/>
    <property type="match status" value="1"/>
</dbReference>
<accession>A0A1F5VG34</accession>
<gene>
    <name evidence="10" type="ORF">A2Y62_17290</name>
</gene>
<protein>
    <recommendedName>
        <fullName evidence="1">non-specific serine/threonine protein kinase</fullName>
        <ecNumber evidence="1">2.7.11.1</ecNumber>
    </recommendedName>
</protein>
<evidence type="ECO:0000313" key="11">
    <source>
        <dbReference type="Proteomes" id="UP000178943"/>
    </source>
</evidence>
<dbReference type="GO" id="GO:0004674">
    <property type="term" value="F:protein serine/threonine kinase activity"/>
    <property type="evidence" value="ECO:0007669"/>
    <property type="project" value="UniProtKB-KW"/>
</dbReference>
<evidence type="ECO:0000256" key="4">
    <source>
        <dbReference type="ARBA" id="ARBA00022741"/>
    </source>
</evidence>
<dbReference type="Gene3D" id="1.10.510.10">
    <property type="entry name" value="Transferase(Phosphotransferase) domain 1"/>
    <property type="match status" value="1"/>
</dbReference>
<dbReference type="GO" id="GO:0005524">
    <property type="term" value="F:ATP binding"/>
    <property type="evidence" value="ECO:0007669"/>
    <property type="project" value="UniProtKB-KW"/>
</dbReference>
<organism evidence="10 11">
    <name type="scientific">Candidatus Fischerbacteria bacterium RBG_13_37_8</name>
    <dbReference type="NCBI Taxonomy" id="1817863"/>
    <lineage>
        <taxon>Bacteria</taxon>
        <taxon>Candidatus Fischeribacteriota</taxon>
    </lineage>
</organism>
<evidence type="ECO:0000256" key="1">
    <source>
        <dbReference type="ARBA" id="ARBA00012513"/>
    </source>
</evidence>